<dbReference type="InterPro" id="IPR011016">
    <property type="entry name" value="Znf_RING-CH"/>
</dbReference>
<evidence type="ECO:0000313" key="6">
    <source>
        <dbReference type="EMBL" id="CAH0376896.1"/>
    </source>
</evidence>
<dbReference type="InterPro" id="IPR053137">
    <property type="entry name" value="NLR-like"/>
</dbReference>
<dbReference type="SUPFAM" id="SSF144232">
    <property type="entry name" value="HIT/MYND zinc finger-like"/>
    <property type="match status" value="1"/>
</dbReference>
<reference evidence="6" key="1">
    <citation type="submission" date="2021-11" db="EMBL/GenBank/DDBJ databases">
        <authorList>
            <consortium name="Genoscope - CEA"/>
            <person name="William W."/>
        </authorList>
    </citation>
    <scope>NUCLEOTIDE SEQUENCE</scope>
</reference>
<dbReference type="InterPro" id="IPR011990">
    <property type="entry name" value="TPR-like_helical_dom_sf"/>
</dbReference>
<dbReference type="Gene3D" id="6.10.140.2220">
    <property type="match status" value="1"/>
</dbReference>
<accession>A0A8J2STW7</accession>
<dbReference type="EMBL" id="CAKKNE010000005">
    <property type="protein sequence ID" value="CAH0376896.1"/>
    <property type="molecule type" value="Genomic_DNA"/>
</dbReference>
<dbReference type="InterPro" id="IPR013083">
    <property type="entry name" value="Znf_RING/FYVE/PHD"/>
</dbReference>
<evidence type="ECO:0000313" key="7">
    <source>
        <dbReference type="Proteomes" id="UP000789595"/>
    </source>
</evidence>
<dbReference type="SUPFAM" id="SSF48452">
    <property type="entry name" value="TPR-like"/>
    <property type="match status" value="1"/>
</dbReference>
<name>A0A8J2STW7_9STRA</name>
<keyword evidence="7" id="KW-1185">Reference proteome</keyword>
<dbReference type="GO" id="GO:0008270">
    <property type="term" value="F:zinc ion binding"/>
    <property type="evidence" value="ECO:0007669"/>
    <property type="project" value="UniProtKB-KW"/>
</dbReference>
<dbReference type="AlphaFoldDB" id="A0A8J2STW7"/>
<evidence type="ECO:0000256" key="2">
    <source>
        <dbReference type="ARBA" id="ARBA00022771"/>
    </source>
</evidence>
<dbReference type="Proteomes" id="UP000789595">
    <property type="component" value="Unassembled WGS sequence"/>
</dbReference>
<dbReference type="Gene3D" id="1.25.40.10">
    <property type="entry name" value="Tetratricopeptide repeat domain"/>
    <property type="match status" value="1"/>
</dbReference>
<keyword evidence="3" id="KW-0862">Zinc</keyword>
<feature type="domain" description="MYND-type" evidence="5">
    <location>
        <begin position="6"/>
        <end position="45"/>
    </location>
</feature>
<evidence type="ECO:0000256" key="3">
    <source>
        <dbReference type="ARBA" id="ARBA00022833"/>
    </source>
</evidence>
<dbReference type="Gene3D" id="3.30.40.10">
    <property type="entry name" value="Zinc/RING finger domain, C3HC4 (zinc finger)"/>
    <property type="match status" value="1"/>
</dbReference>
<dbReference type="PROSITE" id="PS50865">
    <property type="entry name" value="ZF_MYND_2"/>
    <property type="match status" value="1"/>
</dbReference>
<comment type="caution">
    <text evidence="6">The sequence shown here is derived from an EMBL/GenBank/DDBJ whole genome shotgun (WGS) entry which is preliminary data.</text>
</comment>
<protein>
    <recommendedName>
        <fullName evidence="5">MYND-type domain-containing protein</fullName>
    </recommendedName>
</protein>
<dbReference type="Pfam" id="PF12906">
    <property type="entry name" value="RINGv"/>
    <property type="match status" value="1"/>
</dbReference>
<sequence length="369" mass="41309">MILTNCAACAAPLAHTAPRCVRCWTRYCDSTCQHDHWRRGHKQICKKIHRGGNAEQYNADKKYKEAVAEAVEACAADTKGQTCYICTQALHWKTKEGLVRGCACRGTAGFAHVSCLAEQAKILVAEGEENNLSDKVMNERWLRWSDCSLCKQRHHGVVACALAWACWKTYVGRPETDEARKLAMGLLGNGLFDGKHYEDALSVREAGLSMLRRVGVSEERILVTKSCLAITYAELGHLEKALSMERDIYFGRLKLDGRDNQETLRAANNYALSLVRLQRFEEARSLLPKTIPVARRVLGEGHRLTLKMRWNYAQALYKDVDATLDDLREAVATLTDTERISRRVLGGAHPLTVGIEDALEVLRAAFHAP</sequence>
<evidence type="ECO:0000256" key="4">
    <source>
        <dbReference type="PROSITE-ProRule" id="PRU00134"/>
    </source>
</evidence>
<evidence type="ECO:0000259" key="5">
    <source>
        <dbReference type="PROSITE" id="PS50865"/>
    </source>
</evidence>
<dbReference type="PANTHER" id="PTHR46082">
    <property type="entry name" value="ATP/GTP-BINDING PROTEIN-RELATED"/>
    <property type="match status" value="1"/>
</dbReference>
<gene>
    <name evidence="6" type="ORF">PECAL_5P14920</name>
</gene>
<dbReference type="Pfam" id="PF13424">
    <property type="entry name" value="TPR_12"/>
    <property type="match status" value="1"/>
</dbReference>
<proteinExistence type="predicted"/>
<dbReference type="PANTHER" id="PTHR46082:SF6">
    <property type="entry name" value="AAA+ ATPASE DOMAIN-CONTAINING PROTEIN-RELATED"/>
    <property type="match status" value="1"/>
</dbReference>
<organism evidence="6 7">
    <name type="scientific">Pelagomonas calceolata</name>
    <dbReference type="NCBI Taxonomy" id="35677"/>
    <lineage>
        <taxon>Eukaryota</taxon>
        <taxon>Sar</taxon>
        <taxon>Stramenopiles</taxon>
        <taxon>Ochrophyta</taxon>
        <taxon>Pelagophyceae</taxon>
        <taxon>Pelagomonadales</taxon>
        <taxon>Pelagomonadaceae</taxon>
        <taxon>Pelagomonas</taxon>
    </lineage>
</organism>
<keyword evidence="1" id="KW-0479">Metal-binding</keyword>
<evidence type="ECO:0000256" key="1">
    <source>
        <dbReference type="ARBA" id="ARBA00022723"/>
    </source>
</evidence>
<dbReference type="InterPro" id="IPR002893">
    <property type="entry name" value="Znf_MYND"/>
</dbReference>
<keyword evidence="2 4" id="KW-0863">Zinc-finger</keyword>